<evidence type="ECO:0000313" key="2">
    <source>
        <dbReference type="EMBL" id="SEC25179.1"/>
    </source>
</evidence>
<evidence type="ECO:0000256" key="1">
    <source>
        <dbReference type="SAM" id="Phobius"/>
    </source>
</evidence>
<organism evidence="2 3">
    <name type="scientific">Microbacterium hydrocarbonoxydans</name>
    <dbReference type="NCBI Taxonomy" id="273678"/>
    <lineage>
        <taxon>Bacteria</taxon>
        <taxon>Bacillati</taxon>
        <taxon>Actinomycetota</taxon>
        <taxon>Actinomycetes</taxon>
        <taxon>Micrococcales</taxon>
        <taxon>Microbacteriaceae</taxon>
        <taxon>Microbacterium</taxon>
    </lineage>
</organism>
<sequence>MWTLRTTRVTAVAACRWLLLAAWPLNVLFTGLLAVTVVLGLVTEQSVIVRASLTLAAHYAIGLNGSFALHELGHLAVLARAKGVTAITLERSLWRTSISPHGRLGDRDAALAALAGPGACVGVGVILWLSAPSLQLHGWYLAHVVFLIPSFADGRTLLSAAHRGAADAARRRRERRGNR</sequence>
<keyword evidence="1" id="KW-0472">Membrane</keyword>
<feature type="transmembrane region" description="Helical" evidence="1">
    <location>
        <begin position="20"/>
        <end position="42"/>
    </location>
</feature>
<proteinExistence type="predicted"/>
<feature type="transmembrane region" description="Helical" evidence="1">
    <location>
        <begin position="137"/>
        <end position="154"/>
    </location>
</feature>
<dbReference type="OrthoDB" id="4201398at2"/>
<gene>
    <name evidence="2" type="ORF">SAMN04489807_3251</name>
</gene>
<keyword evidence="3" id="KW-1185">Reference proteome</keyword>
<feature type="transmembrane region" description="Helical" evidence="1">
    <location>
        <begin position="109"/>
        <end position="131"/>
    </location>
</feature>
<evidence type="ECO:0008006" key="4">
    <source>
        <dbReference type="Google" id="ProtNLM"/>
    </source>
</evidence>
<keyword evidence="1" id="KW-1133">Transmembrane helix</keyword>
<accession>A0A1H4QZS4</accession>
<dbReference type="RefSeq" id="WP_060927084.1">
    <property type="nucleotide sequence ID" value="NZ_FNSQ01000005.1"/>
</dbReference>
<name>A0A1H4QZS4_9MICO</name>
<reference evidence="3" key="1">
    <citation type="submission" date="2016-10" db="EMBL/GenBank/DDBJ databases">
        <authorList>
            <person name="Varghese N."/>
            <person name="Submissions S."/>
        </authorList>
    </citation>
    <scope>NUCLEOTIDE SEQUENCE [LARGE SCALE GENOMIC DNA]</scope>
    <source>
        <strain evidence="3">DSM 16089</strain>
    </source>
</reference>
<keyword evidence="1" id="KW-0812">Transmembrane</keyword>
<dbReference type="AlphaFoldDB" id="A0A1H4QZS4"/>
<evidence type="ECO:0000313" key="3">
    <source>
        <dbReference type="Proteomes" id="UP000183750"/>
    </source>
</evidence>
<dbReference type="EMBL" id="FNSQ01000005">
    <property type="protein sequence ID" value="SEC25179.1"/>
    <property type="molecule type" value="Genomic_DNA"/>
</dbReference>
<dbReference type="Proteomes" id="UP000183750">
    <property type="component" value="Unassembled WGS sequence"/>
</dbReference>
<protein>
    <recommendedName>
        <fullName evidence="4">Peptidase family M50</fullName>
    </recommendedName>
</protein>